<gene>
    <name evidence="2" type="ORF">CAEBREN_17326</name>
</gene>
<evidence type="ECO:0000313" key="2">
    <source>
        <dbReference type="EMBL" id="EGT50130.1"/>
    </source>
</evidence>
<dbReference type="Proteomes" id="UP000008068">
    <property type="component" value="Unassembled WGS sequence"/>
</dbReference>
<evidence type="ECO:0000313" key="3">
    <source>
        <dbReference type="Proteomes" id="UP000008068"/>
    </source>
</evidence>
<protein>
    <submittedName>
        <fullName evidence="2">Uncharacterized protein</fullName>
    </submittedName>
</protein>
<dbReference type="EMBL" id="GL379827">
    <property type="protein sequence ID" value="EGT50130.1"/>
    <property type="molecule type" value="Genomic_DNA"/>
</dbReference>
<dbReference type="HOGENOM" id="CLU_169864_0_0_1"/>
<sequence>MMDDQPEIRSQVSQVFLTLFIVFYSFQTFVPGPSTEELEEIFKVSLYATFIWIPAMIISLFSCAIVLWKASDQSELYTVILDGKRSSTKLVDVSYEV</sequence>
<organism evidence="3">
    <name type="scientific">Caenorhabditis brenneri</name>
    <name type="common">Nematode worm</name>
    <dbReference type="NCBI Taxonomy" id="135651"/>
    <lineage>
        <taxon>Eukaryota</taxon>
        <taxon>Metazoa</taxon>
        <taxon>Ecdysozoa</taxon>
        <taxon>Nematoda</taxon>
        <taxon>Chromadorea</taxon>
        <taxon>Rhabditida</taxon>
        <taxon>Rhabditina</taxon>
        <taxon>Rhabditomorpha</taxon>
        <taxon>Rhabditoidea</taxon>
        <taxon>Rhabditidae</taxon>
        <taxon>Peloderinae</taxon>
        <taxon>Caenorhabditis</taxon>
    </lineage>
</organism>
<keyword evidence="1" id="KW-0472">Membrane</keyword>
<name>G0N1E9_CAEBE</name>
<keyword evidence="1" id="KW-0812">Transmembrane</keyword>
<keyword evidence="1" id="KW-1133">Transmembrane helix</keyword>
<feature type="transmembrane region" description="Helical" evidence="1">
    <location>
        <begin position="50"/>
        <end position="68"/>
    </location>
</feature>
<reference evidence="3" key="1">
    <citation type="submission" date="2011-07" db="EMBL/GenBank/DDBJ databases">
        <authorList>
            <consortium name="Caenorhabditis brenneri Sequencing and Analysis Consortium"/>
            <person name="Wilson R.K."/>
        </authorList>
    </citation>
    <scope>NUCLEOTIDE SEQUENCE [LARGE SCALE GENOMIC DNA]</scope>
    <source>
        <strain evidence="3">PB2801</strain>
    </source>
</reference>
<keyword evidence="3" id="KW-1185">Reference proteome</keyword>
<dbReference type="InParanoid" id="G0N1E9"/>
<dbReference type="AlphaFoldDB" id="G0N1E9"/>
<feature type="transmembrane region" description="Helical" evidence="1">
    <location>
        <begin position="12"/>
        <end position="30"/>
    </location>
</feature>
<evidence type="ECO:0000256" key="1">
    <source>
        <dbReference type="SAM" id="Phobius"/>
    </source>
</evidence>
<proteinExistence type="predicted"/>
<accession>G0N1E9</accession>